<dbReference type="PANTHER" id="PTHR48086:SF3">
    <property type="entry name" value="SODIUM_PROLINE SYMPORTER"/>
    <property type="match status" value="1"/>
</dbReference>
<evidence type="ECO:0000256" key="11">
    <source>
        <dbReference type="ARBA" id="ARBA00023201"/>
    </source>
</evidence>
<dbReference type="CDD" id="cd10322">
    <property type="entry name" value="SLC5sbd"/>
    <property type="match status" value="1"/>
</dbReference>
<keyword evidence="10 14" id="KW-0472">Membrane</keyword>
<keyword evidence="4" id="KW-1003">Cell membrane</keyword>
<evidence type="ECO:0000256" key="7">
    <source>
        <dbReference type="ARBA" id="ARBA00022989"/>
    </source>
</evidence>
<accession>A0ABY8QZ56</accession>
<feature type="transmembrane region" description="Helical" evidence="14">
    <location>
        <begin position="398"/>
        <end position="418"/>
    </location>
</feature>
<feature type="transmembrane region" description="Helical" evidence="14">
    <location>
        <begin position="275"/>
        <end position="296"/>
    </location>
</feature>
<evidence type="ECO:0000256" key="13">
    <source>
        <dbReference type="RuleBase" id="RU362091"/>
    </source>
</evidence>
<evidence type="ECO:0000313" key="16">
    <source>
        <dbReference type="Proteomes" id="UP001209083"/>
    </source>
</evidence>
<feature type="transmembrane region" description="Helical" evidence="14">
    <location>
        <begin position="316"/>
        <end position="349"/>
    </location>
</feature>
<comment type="subcellular location">
    <subcellularLocation>
        <location evidence="1">Cell membrane</location>
        <topology evidence="1">Multi-pass membrane protein</topology>
    </subcellularLocation>
</comment>
<feature type="transmembrane region" description="Helical" evidence="14">
    <location>
        <begin position="178"/>
        <end position="199"/>
    </location>
</feature>
<sequence>MFAAAIIGSFALYLVIGAIVGRTVKNKADYYVAGRSAPTFLIAGTLVASFLSTVSFMGELGFSYDGYPVVMLILTAINISGYVIGVLAFGRYLRRSEALTVPEFFGKRFNSTGLQALAGVMVVVGVGLYLVAVTQGLALVLTQLIDLPYWLVLLIVWAAYTLFTLMSGSRGVLVNDTLMFLIFALAAVLGLGGVIAAAGGPVEAMHKMSAIGSKPDALSWHGLTGETSYMGTPADTLIYAITLGVVWATVVAVSPWQSSRYLMARNEHVALRSGLVATASLAVIYLFLTFGGFSINIFNPNIEPSEIAFIWAAENILPPVVGVIIVTGIAAAGLSSAASFLSLIGFSVANDIMPWISRRSSVTADDATTLRTSRIVMLIAGLAVLGITFIAPPAVMTIGYFAATLFAAAWGPVAVWCIKGTRMTTRGAAAGMISGFLVVGILNGLVEFAGVELPTIANPVILGLLASVAGVLVGNIGQKAPSVGVEFLAKILPTPAAEKSRSDLLITRRVTTATAVVLVLCTGVLVVLYAIPHADFIAGAMP</sequence>
<feature type="transmembrane region" description="Helical" evidence="14">
    <location>
        <begin position="510"/>
        <end position="531"/>
    </location>
</feature>
<evidence type="ECO:0000256" key="6">
    <source>
        <dbReference type="ARBA" id="ARBA00022847"/>
    </source>
</evidence>
<proteinExistence type="inferred from homology"/>
<dbReference type="PROSITE" id="PS50283">
    <property type="entry name" value="NA_SOLUT_SYMP_3"/>
    <property type="match status" value="1"/>
</dbReference>
<dbReference type="InterPro" id="IPR038377">
    <property type="entry name" value="Na/Glc_symporter_sf"/>
</dbReference>
<dbReference type="Gene3D" id="1.20.1730.10">
    <property type="entry name" value="Sodium/glucose cotransporter"/>
    <property type="match status" value="1"/>
</dbReference>
<evidence type="ECO:0000256" key="14">
    <source>
        <dbReference type="SAM" id="Phobius"/>
    </source>
</evidence>
<evidence type="ECO:0000256" key="4">
    <source>
        <dbReference type="ARBA" id="ARBA00022475"/>
    </source>
</evidence>
<evidence type="ECO:0000256" key="1">
    <source>
        <dbReference type="ARBA" id="ARBA00004651"/>
    </source>
</evidence>
<evidence type="ECO:0000256" key="10">
    <source>
        <dbReference type="ARBA" id="ARBA00023136"/>
    </source>
</evidence>
<dbReference type="InterPro" id="IPR001734">
    <property type="entry name" value="Na/solute_symporter"/>
</dbReference>
<feature type="transmembrane region" description="Helical" evidence="14">
    <location>
        <begin position="69"/>
        <end position="93"/>
    </location>
</feature>
<feature type="transmembrane region" description="Helical" evidence="14">
    <location>
        <begin position="114"/>
        <end position="141"/>
    </location>
</feature>
<dbReference type="PANTHER" id="PTHR48086">
    <property type="entry name" value="SODIUM/PROLINE SYMPORTER-RELATED"/>
    <property type="match status" value="1"/>
</dbReference>
<dbReference type="Pfam" id="PF00474">
    <property type="entry name" value="SSF"/>
    <property type="match status" value="1"/>
</dbReference>
<feature type="transmembrane region" description="Helical" evidence="14">
    <location>
        <begin position="6"/>
        <end position="24"/>
    </location>
</feature>
<dbReference type="Proteomes" id="UP001209083">
    <property type="component" value="Chromosome"/>
</dbReference>
<dbReference type="RefSeq" id="WP_349640361.1">
    <property type="nucleotide sequence ID" value="NZ_CP090958.1"/>
</dbReference>
<gene>
    <name evidence="15" type="ORF">LWF01_07220</name>
</gene>
<feature type="transmembrane region" description="Helical" evidence="14">
    <location>
        <begin position="147"/>
        <end position="166"/>
    </location>
</feature>
<reference evidence="15 16" key="1">
    <citation type="submission" date="2023-05" db="EMBL/GenBank/DDBJ databases">
        <title>Lithophilousrod everest ZFBP1038 complete genpme.</title>
        <authorList>
            <person name="Tian M."/>
        </authorList>
    </citation>
    <scope>NUCLEOTIDE SEQUENCE [LARGE SCALE GENOMIC DNA]</scope>
    <source>
        <strain evidence="15 16">ZFBP1038</strain>
    </source>
</reference>
<feature type="transmembrane region" description="Helical" evidence="14">
    <location>
        <begin position="375"/>
        <end position="392"/>
    </location>
</feature>
<feature type="transmembrane region" description="Helical" evidence="14">
    <location>
        <begin position="236"/>
        <end position="254"/>
    </location>
</feature>
<evidence type="ECO:0000256" key="5">
    <source>
        <dbReference type="ARBA" id="ARBA00022692"/>
    </source>
</evidence>
<keyword evidence="8" id="KW-0915">Sodium</keyword>
<organism evidence="15 16">
    <name type="scientific">Saxibacter everestensis</name>
    <dbReference type="NCBI Taxonomy" id="2909229"/>
    <lineage>
        <taxon>Bacteria</taxon>
        <taxon>Bacillati</taxon>
        <taxon>Actinomycetota</taxon>
        <taxon>Actinomycetes</taxon>
        <taxon>Micrococcales</taxon>
        <taxon>Brevibacteriaceae</taxon>
        <taxon>Saxibacter</taxon>
    </lineage>
</organism>
<evidence type="ECO:0000256" key="3">
    <source>
        <dbReference type="ARBA" id="ARBA00022448"/>
    </source>
</evidence>
<evidence type="ECO:0000256" key="9">
    <source>
        <dbReference type="ARBA" id="ARBA00023065"/>
    </source>
</evidence>
<keyword evidence="6" id="KW-0769">Symport</keyword>
<keyword evidence="9" id="KW-0406">Ion transport</keyword>
<comment type="catalytic activity">
    <reaction evidence="12">
        <text>L-proline(in) + Na(+)(in) = L-proline(out) + Na(+)(out)</text>
        <dbReference type="Rhea" id="RHEA:28967"/>
        <dbReference type="ChEBI" id="CHEBI:29101"/>
        <dbReference type="ChEBI" id="CHEBI:60039"/>
    </reaction>
</comment>
<evidence type="ECO:0000256" key="12">
    <source>
        <dbReference type="ARBA" id="ARBA00033708"/>
    </source>
</evidence>
<feature type="transmembrane region" description="Helical" evidence="14">
    <location>
        <begin position="456"/>
        <end position="476"/>
    </location>
</feature>
<evidence type="ECO:0000256" key="2">
    <source>
        <dbReference type="ARBA" id="ARBA00006434"/>
    </source>
</evidence>
<comment type="similarity">
    <text evidence="2 13">Belongs to the sodium:solute symporter (SSF) (TC 2.A.21) family.</text>
</comment>
<feature type="transmembrane region" description="Helical" evidence="14">
    <location>
        <begin position="430"/>
        <end position="450"/>
    </location>
</feature>
<keyword evidence="5 14" id="KW-0812">Transmembrane</keyword>
<evidence type="ECO:0000313" key="15">
    <source>
        <dbReference type="EMBL" id="WGW13539.1"/>
    </source>
</evidence>
<keyword evidence="7 14" id="KW-1133">Transmembrane helix</keyword>
<keyword evidence="16" id="KW-1185">Reference proteome</keyword>
<keyword evidence="11" id="KW-0739">Sodium transport</keyword>
<dbReference type="InterPro" id="IPR050277">
    <property type="entry name" value="Sodium:Solute_Symporter"/>
</dbReference>
<feature type="transmembrane region" description="Helical" evidence="14">
    <location>
        <begin position="36"/>
        <end position="57"/>
    </location>
</feature>
<evidence type="ECO:0000256" key="8">
    <source>
        <dbReference type="ARBA" id="ARBA00023053"/>
    </source>
</evidence>
<keyword evidence="3" id="KW-0813">Transport</keyword>
<protein>
    <submittedName>
        <fullName evidence="15">Sodium:solute symporter family protein</fullName>
    </submittedName>
</protein>
<name>A0ABY8QZ56_9MICO</name>
<dbReference type="EMBL" id="CP090958">
    <property type="protein sequence ID" value="WGW13539.1"/>
    <property type="molecule type" value="Genomic_DNA"/>
</dbReference>